<evidence type="ECO:0000313" key="1">
    <source>
        <dbReference type="EMBL" id="RMC37883.1"/>
    </source>
</evidence>
<gene>
    <name evidence="1" type="ORF">C9E81_03915</name>
</gene>
<name>A0A3M0MLE8_9RHOB</name>
<dbReference type="Proteomes" id="UP000273516">
    <property type="component" value="Unassembled WGS sequence"/>
</dbReference>
<evidence type="ECO:0000313" key="2">
    <source>
        <dbReference type="Proteomes" id="UP000273516"/>
    </source>
</evidence>
<accession>A0A3M0MLE8</accession>
<dbReference type="OrthoDB" id="7779104at2"/>
<proteinExistence type="predicted"/>
<keyword evidence="2" id="KW-1185">Reference proteome</keyword>
<organism evidence="1 2">
    <name type="scientific">Paracoccus alkanivorans</name>
    <dbReference type="NCBI Taxonomy" id="2116655"/>
    <lineage>
        <taxon>Bacteria</taxon>
        <taxon>Pseudomonadati</taxon>
        <taxon>Pseudomonadota</taxon>
        <taxon>Alphaproteobacteria</taxon>
        <taxon>Rhodobacterales</taxon>
        <taxon>Paracoccaceae</taxon>
        <taxon>Paracoccus</taxon>
    </lineage>
</organism>
<sequence length="102" mass="10323">MGYVRTIATIVTAAAFTVGVVDTTLLQQSLAAGAAGSESAGFGVGDTLPPDQVHIITNPGLYGLGPEPAGSKYAVAGGKLIRINPKTGKVLSILRSQSEILD</sequence>
<comment type="caution">
    <text evidence="1">The sequence shown here is derived from an EMBL/GenBank/DDBJ whole genome shotgun (WGS) entry which is preliminary data.</text>
</comment>
<reference evidence="1 2" key="1">
    <citation type="submission" date="2018-07" db="EMBL/GenBank/DDBJ databases">
        <authorList>
            <person name="Zhang Y."/>
            <person name="Wang L."/>
            <person name="Ma S."/>
        </authorList>
    </citation>
    <scope>NUCLEOTIDE SEQUENCE [LARGE SCALE GENOMIC DNA]</scope>
    <source>
        <strain evidence="1 2">4-2</strain>
    </source>
</reference>
<dbReference type="EMBL" id="QOKZ01000001">
    <property type="protein sequence ID" value="RMC37883.1"/>
    <property type="molecule type" value="Genomic_DNA"/>
</dbReference>
<dbReference type="RefSeq" id="WP_122110967.1">
    <property type="nucleotide sequence ID" value="NZ_QOKZ01000001.1"/>
</dbReference>
<protein>
    <submittedName>
        <fullName evidence="1">Uncharacterized protein</fullName>
    </submittedName>
</protein>
<dbReference type="AlphaFoldDB" id="A0A3M0MLE8"/>